<organism evidence="15">
    <name type="scientific">Echinostoma caproni</name>
    <dbReference type="NCBI Taxonomy" id="27848"/>
    <lineage>
        <taxon>Eukaryota</taxon>
        <taxon>Metazoa</taxon>
        <taxon>Spiralia</taxon>
        <taxon>Lophotrochozoa</taxon>
        <taxon>Platyhelminthes</taxon>
        <taxon>Trematoda</taxon>
        <taxon>Digenea</taxon>
        <taxon>Plagiorchiida</taxon>
        <taxon>Echinostomata</taxon>
        <taxon>Echinostomatoidea</taxon>
        <taxon>Echinostomatidae</taxon>
        <taxon>Echinostoma</taxon>
    </lineage>
</organism>
<dbReference type="GO" id="GO:0042781">
    <property type="term" value="F:3'-tRNA processing endoribonuclease activity"/>
    <property type="evidence" value="ECO:0007669"/>
    <property type="project" value="UniProtKB-EC"/>
</dbReference>
<keyword evidence="7" id="KW-0479">Metal-binding</keyword>
<dbReference type="GO" id="GO:1990180">
    <property type="term" value="P:mitochondrial tRNA 3'-end processing"/>
    <property type="evidence" value="ECO:0007669"/>
    <property type="project" value="TreeGrafter"/>
</dbReference>
<gene>
    <name evidence="13" type="ORF">ECPE_LOCUS6520</name>
</gene>
<reference evidence="15" key="1">
    <citation type="submission" date="2016-06" db="UniProtKB">
        <authorList>
            <consortium name="WormBaseParasite"/>
        </authorList>
    </citation>
    <scope>IDENTIFICATION</scope>
</reference>
<keyword evidence="10" id="KW-0862">Zinc</keyword>
<evidence type="ECO:0000256" key="8">
    <source>
        <dbReference type="ARBA" id="ARBA00022759"/>
    </source>
</evidence>
<keyword evidence="14" id="KW-1185">Reference proteome</keyword>
<evidence type="ECO:0000256" key="5">
    <source>
        <dbReference type="ARBA" id="ARBA00022694"/>
    </source>
</evidence>
<dbReference type="CDD" id="cd07718">
    <property type="entry name" value="RNaseZ_ELAC1_ELAC2-C-term-like_MBL-fold"/>
    <property type="match status" value="1"/>
</dbReference>
<evidence type="ECO:0000256" key="10">
    <source>
        <dbReference type="ARBA" id="ARBA00022833"/>
    </source>
</evidence>
<evidence type="ECO:0000256" key="1">
    <source>
        <dbReference type="ARBA" id="ARBA00000402"/>
    </source>
</evidence>
<evidence type="ECO:0000256" key="6">
    <source>
        <dbReference type="ARBA" id="ARBA00022722"/>
    </source>
</evidence>
<feature type="domain" description="Metallo-beta-lactamase" evidence="12">
    <location>
        <begin position="317"/>
        <end position="545"/>
    </location>
</feature>
<dbReference type="InterPro" id="IPR001279">
    <property type="entry name" value="Metallo-B-lactamas"/>
</dbReference>
<dbReference type="Pfam" id="PF12706">
    <property type="entry name" value="Lactamase_B_2"/>
    <property type="match status" value="1"/>
</dbReference>
<dbReference type="PANTHER" id="PTHR12553">
    <property type="entry name" value="ZINC PHOSPHODIESTERASE ELAC PROTEIN 2"/>
    <property type="match status" value="1"/>
</dbReference>
<dbReference type="Gene3D" id="3.60.15.10">
    <property type="entry name" value="Ribonuclease Z/Hydroxyacylglutathione hydrolase-like"/>
    <property type="match status" value="1"/>
</dbReference>
<evidence type="ECO:0000256" key="2">
    <source>
        <dbReference type="ARBA" id="ARBA00001947"/>
    </source>
</evidence>
<keyword evidence="5" id="KW-0819">tRNA processing</keyword>
<keyword evidence="6" id="KW-0540">Nuclease</keyword>
<dbReference type="SMART" id="SM00849">
    <property type="entry name" value="Lactamase_B"/>
    <property type="match status" value="1"/>
</dbReference>
<comment type="cofactor">
    <cofactor evidence="2">
        <name>Zn(2+)</name>
        <dbReference type="ChEBI" id="CHEBI:29105"/>
    </cofactor>
</comment>
<proteinExistence type="inferred from homology"/>
<feature type="region of interest" description="Disordered" evidence="11">
    <location>
        <begin position="636"/>
        <end position="665"/>
    </location>
</feature>
<dbReference type="GO" id="GO:0046872">
    <property type="term" value="F:metal ion binding"/>
    <property type="evidence" value="ECO:0007669"/>
    <property type="project" value="UniProtKB-KW"/>
</dbReference>
<name>A0A183AHT5_9TREM</name>
<sequence length="665" mass="74940">MGLPFIHYYDILSGFDPPIDIGRRLSVFESPLVKEFLDGRSVTLPDGTVITADQVTSPAPPTPNFLIVDCPSIEFISTIMQSKPLLDALGSPTGEESLLPGLSLVVHLLPEGLFESEEYQRFVQTLNELAREHCRFDKSRILEQYATFNGALLDNPIQHLVVDGTGCLPATIGLYSQAAVLHQCFDRRVYPLPYDMRCVEAKQASEEALKHLPEPHTPVVHAQPQTHYMIRPWYGFTRRPEMPILDLDRLCQDAFEPLYVTRDEAEEQFTVMRAKMAEDGFASNDQNPQPIDSSINKVYPEITFLGTGSSAPNKYRNISGILVQINLNDIIMMDCGEGSLNQIYAMYGPKEAEEILRKLRLILVTHMHADHHGGVFSMALARNRLLAAQDPASVSRSLHSTLLPVLAPPAFARWMTSFAELFHHGPIVNLFVLPNVYHSPCPPGIKTRLCPLNSDSPKYDEWVQLLTSLNLEINPVRVPHTGTSWAYVIRGLYDQSSPEHKWSVVYSGDTPPCEDLIEAGRDCDLLIHEATMIDEHEDLAVRARHSTIGSAIRVGRDMHAKFTLLNHFSQRYGRVPMWDQFIPNVAVTFDLMKIRMDDLKRLPYYVPFYKYAFAKHWDAQKVKTEAYCWRKFREQSSANPDNTAAENNTSDSNSTVSKGVESATA</sequence>
<comment type="catalytic activity">
    <reaction evidence="1">
        <text>Endonucleolytic cleavage of RNA, removing extra 3' nucleotides from tRNA precursor, generating 3' termini of tRNAs. A 3'-hydroxy group is left at the tRNA terminus and a 5'-phosphoryl group is left at the trailer molecule.</text>
        <dbReference type="EC" id="3.1.26.11"/>
    </reaction>
</comment>
<evidence type="ECO:0000256" key="11">
    <source>
        <dbReference type="SAM" id="MobiDB-lite"/>
    </source>
</evidence>
<evidence type="ECO:0000256" key="7">
    <source>
        <dbReference type="ARBA" id="ARBA00022723"/>
    </source>
</evidence>
<dbReference type="EMBL" id="UZAN01043529">
    <property type="protein sequence ID" value="VDP78572.1"/>
    <property type="molecule type" value="Genomic_DNA"/>
</dbReference>
<dbReference type="EC" id="3.1.26.11" evidence="4"/>
<comment type="similarity">
    <text evidence="3">Belongs to the RNase Z family.</text>
</comment>
<evidence type="ECO:0000256" key="9">
    <source>
        <dbReference type="ARBA" id="ARBA00022801"/>
    </source>
</evidence>
<dbReference type="InterPro" id="IPR036866">
    <property type="entry name" value="RibonucZ/Hydroxyglut_hydro"/>
</dbReference>
<protein>
    <recommendedName>
        <fullName evidence="4">ribonuclease Z</fullName>
        <ecNumber evidence="4">3.1.26.11</ecNumber>
    </recommendedName>
</protein>
<evidence type="ECO:0000256" key="3">
    <source>
        <dbReference type="ARBA" id="ARBA00007823"/>
    </source>
</evidence>
<dbReference type="SUPFAM" id="SSF56281">
    <property type="entry name" value="Metallo-hydrolase/oxidoreductase"/>
    <property type="match status" value="1"/>
</dbReference>
<evidence type="ECO:0000313" key="13">
    <source>
        <dbReference type="EMBL" id="VDP78572.1"/>
    </source>
</evidence>
<accession>A0A183AHT5</accession>
<dbReference type="AlphaFoldDB" id="A0A183AHT5"/>
<dbReference type="PANTHER" id="PTHR12553:SF49">
    <property type="entry name" value="ZINC PHOSPHODIESTERASE ELAC PROTEIN 2"/>
    <property type="match status" value="1"/>
</dbReference>
<evidence type="ECO:0000259" key="12">
    <source>
        <dbReference type="SMART" id="SM00849"/>
    </source>
</evidence>
<keyword evidence="8" id="KW-0255">Endonuclease</keyword>
<evidence type="ECO:0000313" key="14">
    <source>
        <dbReference type="Proteomes" id="UP000272942"/>
    </source>
</evidence>
<evidence type="ECO:0000256" key="4">
    <source>
        <dbReference type="ARBA" id="ARBA00012477"/>
    </source>
</evidence>
<evidence type="ECO:0000313" key="15">
    <source>
        <dbReference type="WBParaSite" id="ECPE_0000653301-mRNA-1"/>
    </source>
</evidence>
<dbReference type="WBParaSite" id="ECPE_0000653301-mRNA-1">
    <property type="protein sequence ID" value="ECPE_0000653301-mRNA-1"/>
    <property type="gene ID" value="ECPE_0000653301"/>
</dbReference>
<dbReference type="InterPro" id="IPR047151">
    <property type="entry name" value="RNZ2-like"/>
</dbReference>
<reference evidence="13 14" key="2">
    <citation type="submission" date="2018-11" db="EMBL/GenBank/DDBJ databases">
        <authorList>
            <consortium name="Pathogen Informatics"/>
        </authorList>
    </citation>
    <scope>NUCLEOTIDE SEQUENCE [LARGE SCALE GENOMIC DNA]</scope>
    <source>
        <strain evidence="13 14">Egypt</strain>
    </source>
</reference>
<dbReference type="OrthoDB" id="527344at2759"/>
<dbReference type="Proteomes" id="UP000272942">
    <property type="component" value="Unassembled WGS sequence"/>
</dbReference>
<dbReference type="GO" id="GO:0005739">
    <property type="term" value="C:mitochondrion"/>
    <property type="evidence" value="ECO:0007669"/>
    <property type="project" value="TreeGrafter"/>
</dbReference>
<keyword evidence="9" id="KW-0378">Hydrolase</keyword>